<protein>
    <submittedName>
        <fullName evidence="2">DUF1467 family protein</fullName>
    </submittedName>
</protein>
<evidence type="ECO:0000313" key="2">
    <source>
        <dbReference type="EMBL" id="KAA5805174.1"/>
    </source>
</evidence>
<sequence>MTRERLYLAIVIAAGLVWFSMLFVRVPNIGFVSGLVVYLCAWWMVLFTVLPRRIRGQFEDGEVVPGSEPGAPVDPGIKPKLWLTTVITSGVWLVIVAVIGLELIDLEWFSYGPQIRTG</sequence>
<keyword evidence="3" id="KW-1185">Reference proteome</keyword>
<evidence type="ECO:0000256" key="1">
    <source>
        <dbReference type="SAM" id="Phobius"/>
    </source>
</evidence>
<keyword evidence="1" id="KW-1133">Transmembrane helix</keyword>
<dbReference type="InterPro" id="IPR009935">
    <property type="entry name" value="DUF1467"/>
</dbReference>
<dbReference type="AlphaFoldDB" id="A0A5M6ZNL4"/>
<evidence type="ECO:0000313" key="3">
    <source>
        <dbReference type="Proteomes" id="UP000325122"/>
    </source>
</evidence>
<organism evidence="2 3">
    <name type="scientific">Alkalicaulis satelles</name>
    <dbReference type="NCBI Taxonomy" id="2609175"/>
    <lineage>
        <taxon>Bacteria</taxon>
        <taxon>Pseudomonadati</taxon>
        <taxon>Pseudomonadota</taxon>
        <taxon>Alphaproteobacteria</taxon>
        <taxon>Maricaulales</taxon>
        <taxon>Maricaulaceae</taxon>
        <taxon>Alkalicaulis</taxon>
    </lineage>
</organism>
<name>A0A5M6ZNL4_9PROT</name>
<feature type="transmembrane region" description="Helical" evidence="1">
    <location>
        <begin position="81"/>
        <end position="101"/>
    </location>
</feature>
<dbReference type="EMBL" id="VWOJ01000001">
    <property type="protein sequence ID" value="KAA5805174.1"/>
    <property type="molecule type" value="Genomic_DNA"/>
</dbReference>
<proteinExistence type="predicted"/>
<reference evidence="2 3" key="1">
    <citation type="submission" date="2019-09" db="EMBL/GenBank/DDBJ databases">
        <authorList>
            <person name="Kevbrin V."/>
            <person name="Grouzdev D.S."/>
        </authorList>
    </citation>
    <scope>NUCLEOTIDE SEQUENCE [LARGE SCALE GENOMIC DNA]</scope>
    <source>
        <strain evidence="2 3">G-192</strain>
    </source>
</reference>
<feature type="transmembrane region" description="Helical" evidence="1">
    <location>
        <begin position="30"/>
        <end position="50"/>
    </location>
</feature>
<dbReference type="Pfam" id="PF07330">
    <property type="entry name" value="DUF1467"/>
    <property type="match status" value="1"/>
</dbReference>
<dbReference type="Proteomes" id="UP000325122">
    <property type="component" value="Unassembled WGS sequence"/>
</dbReference>
<dbReference type="RefSeq" id="WP_150022205.1">
    <property type="nucleotide sequence ID" value="NZ_VWOJ01000001.1"/>
</dbReference>
<keyword evidence="1" id="KW-0812">Transmembrane</keyword>
<comment type="caution">
    <text evidence="2">The sequence shown here is derived from an EMBL/GenBank/DDBJ whole genome shotgun (WGS) entry which is preliminary data.</text>
</comment>
<accession>A0A5M6ZNL4</accession>
<keyword evidence="1" id="KW-0472">Membrane</keyword>
<gene>
    <name evidence="2" type="ORF">F1654_04100</name>
</gene>
<feature type="transmembrane region" description="Helical" evidence="1">
    <location>
        <begin position="7"/>
        <end position="24"/>
    </location>
</feature>